<evidence type="ECO:0000313" key="1">
    <source>
        <dbReference type="EMBL" id="KCZ80932.1"/>
    </source>
</evidence>
<dbReference type="HOGENOM" id="CLU_1690911_0_0_1"/>
<dbReference type="OrthoDB" id="2199076at2759"/>
<reference evidence="2" key="1">
    <citation type="submission" date="2013-02" db="EMBL/GenBank/DDBJ databases">
        <authorList>
            <consortium name="The Broad Institute Genome Sequencing Platform"/>
            <person name="Cuomo C."/>
            <person name="Becnel J."/>
            <person name="Sanscrainte N."/>
            <person name="Walker B."/>
            <person name="Young S.K."/>
            <person name="Zeng Q."/>
            <person name="Gargeya S."/>
            <person name="Fitzgerald M."/>
            <person name="Haas B."/>
            <person name="Abouelleil A."/>
            <person name="Alvarado L."/>
            <person name="Arachchi H.M."/>
            <person name="Berlin A.M."/>
            <person name="Chapman S.B."/>
            <person name="Dewar J."/>
            <person name="Goldberg J."/>
            <person name="Griggs A."/>
            <person name="Gujja S."/>
            <person name="Hansen M."/>
            <person name="Howarth C."/>
            <person name="Imamovic A."/>
            <person name="Larimer J."/>
            <person name="McCowan C."/>
            <person name="Murphy C."/>
            <person name="Neiman D."/>
            <person name="Pearson M."/>
            <person name="Priest M."/>
            <person name="Roberts A."/>
            <person name="Saif S."/>
            <person name="Shea T."/>
            <person name="Sisk P."/>
            <person name="Sykes S."/>
            <person name="Wortman J."/>
            <person name="Nusbaum C."/>
            <person name="Birren B."/>
        </authorList>
    </citation>
    <scope>NUCLEOTIDE SEQUENCE [LARGE SCALE GENOMIC DNA]</scope>
    <source>
        <strain evidence="2">PRA339</strain>
    </source>
</reference>
<proteinExistence type="predicted"/>
<evidence type="ECO:0000313" key="2">
    <source>
        <dbReference type="Proteomes" id="UP000030655"/>
    </source>
</evidence>
<dbReference type="Proteomes" id="UP000030655">
    <property type="component" value="Unassembled WGS sequence"/>
</dbReference>
<organism evidence="1 2">
    <name type="scientific">Anncaliia algerae PRA339</name>
    <dbReference type="NCBI Taxonomy" id="1288291"/>
    <lineage>
        <taxon>Eukaryota</taxon>
        <taxon>Fungi</taxon>
        <taxon>Fungi incertae sedis</taxon>
        <taxon>Microsporidia</taxon>
        <taxon>Tubulinosematoidea</taxon>
        <taxon>Tubulinosematidae</taxon>
        <taxon>Anncaliia</taxon>
    </lineage>
</organism>
<dbReference type="VEuPathDB" id="MicrosporidiaDB:H312_01650"/>
<gene>
    <name evidence="1" type="ORF">H312_01650</name>
</gene>
<keyword evidence="2" id="KW-1185">Reference proteome</keyword>
<name>A0A059F1E6_9MICR</name>
<sequence length="156" mass="18683">QKILKIFLKYQHNDNICEWLQNRIPWLVVFSKLSMKSTLEDLLKKDPEMSKEMEGISIKEFLGCFFEVIEQNFKSLDKDVLNFSSEEIFEKINFVYQRMLHETQDVFVRQILFQSNNLFNNFIPLSKKFLEAIDDDLIKEQGIFLIIQEYLNGRSK</sequence>
<dbReference type="AlphaFoldDB" id="A0A059F1E6"/>
<protein>
    <submittedName>
        <fullName evidence="1">Uncharacterized protein</fullName>
    </submittedName>
</protein>
<reference evidence="1 2" key="2">
    <citation type="submission" date="2014-03" db="EMBL/GenBank/DDBJ databases">
        <title>The Genome Sequence of Anncaliia algerae insect isolate PRA339.</title>
        <authorList>
            <consortium name="The Broad Institute Genome Sequencing Platform"/>
            <consortium name="The Broad Institute Genome Sequencing Center for Infectious Disease"/>
            <person name="Cuomo C."/>
            <person name="Becnel J."/>
            <person name="Sanscrainte N."/>
            <person name="Walker B."/>
            <person name="Young S.K."/>
            <person name="Zeng Q."/>
            <person name="Gargeya S."/>
            <person name="Fitzgerald M."/>
            <person name="Haas B."/>
            <person name="Abouelleil A."/>
            <person name="Alvarado L."/>
            <person name="Arachchi H.M."/>
            <person name="Berlin A.M."/>
            <person name="Chapman S.B."/>
            <person name="Dewar J."/>
            <person name="Goldberg J."/>
            <person name="Griggs A."/>
            <person name="Gujja S."/>
            <person name="Hansen M."/>
            <person name="Howarth C."/>
            <person name="Imamovic A."/>
            <person name="Larimer J."/>
            <person name="McCowan C."/>
            <person name="Murphy C."/>
            <person name="Neiman D."/>
            <person name="Pearson M."/>
            <person name="Priest M."/>
            <person name="Roberts A."/>
            <person name="Saif S."/>
            <person name="Shea T."/>
            <person name="Sisk P."/>
            <person name="Sykes S."/>
            <person name="Wortman J."/>
            <person name="Nusbaum C."/>
            <person name="Birren B."/>
        </authorList>
    </citation>
    <scope>NUCLEOTIDE SEQUENCE [LARGE SCALE GENOMIC DNA]</scope>
    <source>
        <strain evidence="1 2">PRA339</strain>
    </source>
</reference>
<feature type="non-terminal residue" evidence="1">
    <location>
        <position position="1"/>
    </location>
</feature>
<dbReference type="EMBL" id="KK365157">
    <property type="protein sequence ID" value="KCZ80932.1"/>
    <property type="molecule type" value="Genomic_DNA"/>
</dbReference>
<accession>A0A059F1E6</accession>